<dbReference type="AlphaFoldDB" id="A0A942Y9L3"/>
<accession>A0A942Y9L3</accession>
<dbReference type="EMBL" id="JAGYPE010000002">
    <property type="protein sequence ID" value="MBS4182349.1"/>
    <property type="molecule type" value="Genomic_DNA"/>
</dbReference>
<proteinExistence type="predicted"/>
<comment type="subcellular location">
    <subcellularLocation>
        <location evidence="1">Cell membrane</location>
        <topology evidence="1">Multi-pass membrane protein</topology>
    </subcellularLocation>
</comment>
<evidence type="ECO:0000256" key="1">
    <source>
        <dbReference type="ARBA" id="ARBA00004651"/>
    </source>
</evidence>
<evidence type="ECO:0000256" key="6">
    <source>
        <dbReference type="SAM" id="Phobius"/>
    </source>
</evidence>
<sequence>MSSPLAPPSERTLSIALKPINRKYMAALGLAQFGITLAIFSPAVVSMQVKAQALSPDNPAAVIGAVMPIGALGALFANPLAGALSDRTRTRWGRRRPWMLGGAISLTIALAWVAMAPDQLSLTFAWLACQLTANATVAPLIASFADNVPELQRGRGSSTIALAQNLSVLAGTYLATYFVGNLPVLFVVPGLLAIALIIVYSFVAQDRLPEIRPPRFTLPRFLGTFWTNPVRNPDFAWAWWSRVLITLAMFMFTTYRLLYMQDQLGLSLQRATEAVALGVLFYTIALLLGALVSGWLSDRFRRRKVFVAGSTALFAVGTLVLAHAHDLSHFYVAEVIMGLAYGVYSAVDTALVVDVLPSAEQAGKDLGVINIANMVPQSLAPAVALWLLQVGSPDAQNYTVMLWGAAIAAFVGAAVVLPIKRVR</sequence>
<feature type="transmembrane region" description="Helical" evidence="6">
    <location>
        <begin position="400"/>
        <end position="419"/>
    </location>
</feature>
<feature type="transmembrane region" description="Helical" evidence="6">
    <location>
        <begin position="24"/>
        <end position="47"/>
    </location>
</feature>
<protein>
    <submittedName>
        <fullName evidence="8">MFS transporter</fullName>
    </submittedName>
</protein>
<evidence type="ECO:0000256" key="4">
    <source>
        <dbReference type="ARBA" id="ARBA00022989"/>
    </source>
</evidence>
<keyword evidence="5 6" id="KW-0472">Membrane</keyword>
<organism evidence="8">
    <name type="scientific">Neobacillus citreus</name>
    <dbReference type="NCBI Taxonomy" id="2833578"/>
    <lineage>
        <taxon>Bacteria</taxon>
        <taxon>Bacillati</taxon>
        <taxon>Bacillota</taxon>
        <taxon>Bacilli</taxon>
        <taxon>Bacillales</taxon>
        <taxon>Bacillaceae</taxon>
        <taxon>Neobacillus</taxon>
    </lineage>
</organism>
<dbReference type="SUPFAM" id="SSF103473">
    <property type="entry name" value="MFS general substrate transporter"/>
    <property type="match status" value="1"/>
</dbReference>
<feature type="transmembrane region" description="Helical" evidence="6">
    <location>
        <begin position="98"/>
        <end position="117"/>
    </location>
</feature>
<dbReference type="GO" id="GO:0022857">
    <property type="term" value="F:transmembrane transporter activity"/>
    <property type="evidence" value="ECO:0007669"/>
    <property type="project" value="InterPro"/>
</dbReference>
<evidence type="ECO:0000256" key="2">
    <source>
        <dbReference type="ARBA" id="ARBA00022448"/>
    </source>
</evidence>
<keyword evidence="3 6" id="KW-0812">Transmembrane</keyword>
<dbReference type="PANTHER" id="PTHR23528:SF1">
    <property type="entry name" value="MAJOR FACILITATOR SUPERFAMILY (MFS) PROFILE DOMAIN-CONTAINING PROTEIN"/>
    <property type="match status" value="1"/>
</dbReference>
<evidence type="ECO:0000256" key="3">
    <source>
        <dbReference type="ARBA" id="ARBA00022692"/>
    </source>
</evidence>
<comment type="caution">
    <text evidence="8">The sequence shown here is derived from an EMBL/GenBank/DDBJ whole genome shotgun (WGS) entry which is preliminary data.</text>
</comment>
<name>A0A942Y9L3_9BACI</name>
<dbReference type="PANTHER" id="PTHR23528">
    <property type="match status" value="1"/>
</dbReference>
<keyword evidence="2" id="KW-0813">Transport</keyword>
<feature type="transmembrane region" description="Helical" evidence="6">
    <location>
        <begin position="305"/>
        <end position="324"/>
    </location>
</feature>
<evidence type="ECO:0000259" key="7">
    <source>
        <dbReference type="PROSITE" id="PS50850"/>
    </source>
</evidence>
<dbReference type="Pfam" id="PF13347">
    <property type="entry name" value="MFS_2"/>
    <property type="match status" value="1"/>
</dbReference>
<dbReference type="GO" id="GO:0005886">
    <property type="term" value="C:plasma membrane"/>
    <property type="evidence" value="ECO:0007669"/>
    <property type="project" value="UniProtKB-SubCell"/>
</dbReference>
<dbReference type="PROSITE" id="PS50850">
    <property type="entry name" value="MFS"/>
    <property type="match status" value="1"/>
</dbReference>
<dbReference type="InterPro" id="IPR036259">
    <property type="entry name" value="MFS_trans_sf"/>
</dbReference>
<feature type="transmembrane region" description="Helical" evidence="6">
    <location>
        <begin position="368"/>
        <end position="388"/>
    </location>
</feature>
<evidence type="ECO:0000256" key="5">
    <source>
        <dbReference type="ARBA" id="ARBA00023136"/>
    </source>
</evidence>
<keyword evidence="4 6" id="KW-1133">Transmembrane helix</keyword>
<dbReference type="InterPro" id="IPR020846">
    <property type="entry name" value="MFS_dom"/>
</dbReference>
<feature type="domain" description="Major facilitator superfamily (MFS) profile" evidence="7">
    <location>
        <begin position="234"/>
        <end position="423"/>
    </location>
</feature>
<evidence type="ECO:0000313" key="8">
    <source>
        <dbReference type="EMBL" id="MBS4182349.1"/>
    </source>
</evidence>
<feature type="transmembrane region" description="Helical" evidence="6">
    <location>
        <begin position="330"/>
        <end position="356"/>
    </location>
</feature>
<feature type="transmembrane region" description="Helical" evidence="6">
    <location>
        <begin position="123"/>
        <end position="145"/>
    </location>
</feature>
<feature type="transmembrane region" description="Helical" evidence="6">
    <location>
        <begin position="275"/>
        <end position="296"/>
    </location>
</feature>
<feature type="transmembrane region" description="Helical" evidence="6">
    <location>
        <begin position="184"/>
        <end position="203"/>
    </location>
</feature>
<reference evidence="8" key="1">
    <citation type="submission" date="2021-05" db="EMBL/GenBank/DDBJ databases">
        <title>Novel Bacillus species.</title>
        <authorList>
            <person name="Liu G."/>
        </authorList>
    </citation>
    <scope>NUCLEOTIDE SEQUENCE</scope>
    <source>
        <strain evidence="8">FJAT-50051</strain>
    </source>
</reference>
<feature type="transmembrane region" description="Helical" evidence="6">
    <location>
        <begin position="157"/>
        <end position="178"/>
    </location>
</feature>
<dbReference type="Gene3D" id="1.20.1250.20">
    <property type="entry name" value="MFS general substrate transporter like domains"/>
    <property type="match status" value="2"/>
</dbReference>
<feature type="transmembrane region" description="Helical" evidence="6">
    <location>
        <begin position="235"/>
        <end position="255"/>
    </location>
</feature>
<gene>
    <name evidence="8" type="ORF">KHB02_13205</name>
</gene>
<feature type="transmembrane region" description="Helical" evidence="6">
    <location>
        <begin position="59"/>
        <end position="77"/>
    </location>
</feature>